<dbReference type="Gene3D" id="3.30.420.10">
    <property type="entry name" value="Ribonuclease H-like superfamily/Ribonuclease H"/>
    <property type="match status" value="1"/>
</dbReference>
<name>A0A1Q3ARM6_CEPFO</name>
<dbReference type="InterPro" id="IPR012337">
    <property type="entry name" value="RNaseH-like_sf"/>
</dbReference>
<dbReference type="PANTHER" id="PTHR48475">
    <property type="entry name" value="RIBONUCLEASE H"/>
    <property type="match status" value="1"/>
</dbReference>
<dbReference type="Proteomes" id="UP000187406">
    <property type="component" value="Unassembled WGS sequence"/>
</dbReference>
<organism evidence="2 3">
    <name type="scientific">Cephalotus follicularis</name>
    <name type="common">Albany pitcher plant</name>
    <dbReference type="NCBI Taxonomy" id="3775"/>
    <lineage>
        <taxon>Eukaryota</taxon>
        <taxon>Viridiplantae</taxon>
        <taxon>Streptophyta</taxon>
        <taxon>Embryophyta</taxon>
        <taxon>Tracheophyta</taxon>
        <taxon>Spermatophyta</taxon>
        <taxon>Magnoliopsida</taxon>
        <taxon>eudicotyledons</taxon>
        <taxon>Gunneridae</taxon>
        <taxon>Pentapetalae</taxon>
        <taxon>rosids</taxon>
        <taxon>fabids</taxon>
        <taxon>Oxalidales</taxon>
        <taxon>Cephalotaceae</taxon>
        <taxon>Cephalotus</taxon>
    </lineage>
</organism>
<dbReference type="GO" id="GO:0004523">
    <property type="term" value="F:RNA-DNA hybrid ribonuclease activity"/>
    <property type="evidence" value="ECO:0007669"/>
    <property type="project" value="InterPro"/>
</dbReference>
<dbReference type="AlphaFoldDB" id="A0A1Q3ARM6"/>
<proteinExistence type="predicted"/>
<gene>
    <name evidence="2" type="ORF">CFOL_v3_01858</name>
</gene>
<dbReference type="InterPro" id="IPR002156">
    <property type="entry name" value="RNaseH_domain"/>
</dbReference>
<keyword evidence="3" id="KW-1185">Reference proteome</keyword>
<feature type="domain" description="RNase H type-1" evidence="1">
    <location>
        <begin position="68"/>
        <end position="172"/>
    </location>
</feature>
<dbReference type="CDD" id="cd09279">
    <property type="entry name" value="RNase_HI_like"/>
    <property type="match status" value="1"/>
</dbReference>
<reference evidence="3" key="1">
    <citation type="submission" date="2016-04" db="EMBL/GenBank/DDBJ databases">
        <title>Cephalotus genome sequencing.</title>
        <authorList>
            <person name="Fukushima K."/>
            <person name="Hasebe M."/>
            <person name="Fang X."/>
        </authorList>
    </citation>
    <scope>NUCLEOTIDE SEQUENCE [LARGE SCALE GENOMIC DNA]</scope>
    <source>
        <strain evidence="3">cv. St1</strain>
    </source>
</reference>
<evidence type="ECO:0000313" key="2">
    <source>
        <dbReference type="EMBL" id="GAV58324.1"/>
    </source>
</evidence>
<evidence type="ECO:0000259" key="1">
    <source>
        <dbReference type="Pfam" id="PF13456"/>
    </source>
</evidence>
<evidence type="ECO:0000313" key="3">
    <source>
        <dbReference type="Proteomes" id="UP000187406"/>
    </source>
</evidence>
<dbReference type="OrthoDB" id="1938096at2759"/>
<dbReference type="SUPFAM" id="SSF53098">
    <property type="entry name" value="Ribonuclease H-like"/>
    <property type="match status" value="1"/>
</dbReference>
<dbReference type="Pfam" id="PF13456">
    <property type="entry name" value="RVT_3"/>
    <property type="match status" value="1"/>
</dbReference>
<dbReference type="PANTHER" id="PTHR48475:SF2">
    <property type="entry name" value="RIBONUCLEASE H"/>
    <property type="match status" value="1"/>
</dbReference>
<comment type="caution">
    <text evidence="2">The sequence shown here is derived from an EMBL/GenBank/DDBJ whole genome shotgun (WGS) entry which is preliminary data.</text>
</comment>
<dbReference type="GO" id="GO:0003676">
    <property type="term" value="F:nucleic acid binding"/>
    <property type="evidence" value="ECO:0007669"/>
    <property type="project" value="InterPro"/>
</dbReference>
<protein>
    <submittedName>
        <fullName evidence="2">RVT_3 domain-containing protein</fullName>
    </submittedName>
</protein>
<accession>A0A1Q3ARM6</accession>
<dbReference type="InParanoid" id="A0A1Q3ARM6"/>
<dbReference type="InterPro" id="IPR036397">
    <property type="entry name" value="RNaseH_sf"/>
</dbReference>
<dbReference type="EMBL" id="BDDD01000065">
    <property type="protein sequence ID" value="GAV58324.1"/>
    <property type="molecule type" value="Genomic_DNA"/>
</dbReference>
<sequence length="172" mass="19262">MSGKLVKWSIELGEYDVKYETRPAIKSQVLTDFMEDNTPTECMDEDSSENEKGLWKLSVDGSSYIFGSGAGLVLTSSDGWTLKYALRFGFKVTSNKAKWEALIAGLVIAKHLEVQKLEAFSDSQLVVVLVSGEYEAREDTMVKYLAHVQSLKSAFQVFRVLKVPRTENARAH</sequence>